<dbReference type="InterPro" id="IPR011011">
    <property type="entry name" value="Znf_FYVE_PHD"/>
</dbReference>
<dbReference type="SMART" id="SM00450">
    <property type="entry name" value="RHOD"/>
    <property type="match status" value="1"/>
</dbReference>
<dbReference type="InterPro" id="IPR005645">
    <property type="entry name" value="FSH-like_dom"/>
</dbReference>
<dbReference type="PANTHER" id="PTHR43268">
    <property type="entry name" value="THIOSULFATE SULFURTRANSFERASE/RHODANESE-LIKE DOMAIN-CONTAINING PROTEIN 2"/>
    <property type="match status" value="1"/>
</dbReference>
<keyword evidence="1" id="KW-0863">Zinc-finger</keyword>
<accession>A0ABD1Y1B4</accession>
<dbReference type="Pfam" id="PF12368">
    <property type="entry name" value="Rhodanese_C"/>
    <property type="match status" value="1"/>
</dbReference>
<dbReference type="PANTHER" id="PTHR43268:SF6">
    <property type="entry name" value="THIOSULFATE SULFURTRANSFERASE_RHODANESE-LIKE DOMAIN-CONTAINING PROTEIN 2"/>
    <property type="match status" value="1"/>
</dbReference>
<dbReference type="FunFam" id="3.40.250.10:FF:000022">
    <property type="entry name" value="Thiosulfate sulfurtransferase/rhodanese-like domain-containing protein 2"/>
    <property type="match status" value="1"/>
</dbReference>
<dbReference type="Pfam" id="PF03959">
    <property type="entry name" value="FSH1"/>
    <property type="match status" value="1"/>
</dbReference>
<dbReference type="InterPro" id="IPR020936">
    <property type="entry name" value="TrhO"/>
</dbReference>
<gene>
    <name evidence="5" type="ORF">R1flu_000419</name>
</gene>
<dbReference type="InterPro" id="IPR036873">
    <property type="entry name" value="Rhodanese-like_dom_sf"/>
</dbReference>
<feature type="region of interest" description="Disordered" evidence="3">
    <location>
        <begin position="496"/>
        <end position="524"/>
    </location>
</feature>
<evidence type="ECO:0000256" key="3">
    <source>
        <dbReference type="SAM" id="MobiDB-lite"/>
    </source>
</evidence>
<keyword evidence="1" id="KW-0479">Metal-binding</keyword>
<dbReference type="Gene3D" id="3.40.250.10">
    <property type="entry name" value="Rhodanese-like domain"/>
    <property type="match status" value="1"/>
</dbReference>
<keyword evidence="6" id="KW-1185">Reference proteome</keyword>
<name>A0ABD1Y1B4_9MARC</name>
<dbReference type="CDD" id="cd01518">
    <property type="entry name" value="RHOD_YceA"/>
    <property type="match status" value="1"/>
</dbReference>
<dbReference type="InterPro" id="IPR029058">
    <property type="entry name" value="AB_hydrolase_fold"/>
</dbReference>
<dbReference type="InterPro" id="IPR001763">
    <property type="entry name" value="Rhodanese-like_dom"/>
</dbReference>
<dbReference type="GO" id="GO:0008270">
    <property type="term" value="F:zinc ion binding"/>
    <property type="evidence" value="ECO:0007669"/>
    <property type="project" value="UniProtKB-KW"/>
</dbReference>
<dbReference type="SUPFAM" id="SSF53474">
    <property type="entry name" value="alpha/beta-Hydrolases"/>
    <property type="match status" value="1"/>
</dbReference>
<dbReference type="InterPro" id="IPR040503">
    <property type="entry name" value="TRHO_N"/>
</dbReference>
<feature type="domain" description="Rhodanese" evidence="4">
    <location>
        <begin position="167"/>
        <end position="268"/>
    </location>
</feature>
<dbReference type="Gene3D" id="3.30.70.100">
    <property type="match status" value="1"/>
</dbReference>
<evidence type="ECO:0000313" key="5">
    <source>
        <dbReference type="EMBL" id="KAL2620214.1"/>
    </source>
</evidence>
<dbReference type="SUPFAM" id="SSF52821">
    <property type="entry name" value="Rhodanese/Cell cycle control phosphatase"/>
    <property type="match status" value="1"/>
</dbReference>
<keyword evidence="2" id="KW-0862">Zinc</keyword>
<dbReference type="FunFam" id="3.40.50.1820:FF:000073">
    <property type="entry name" value="esterase OVCA2 isoform X6"/>
    <property type="match status" value="1"/>
</dbReference>
<dbReference type="Pfam" id="PF17773">
    <property type="entry name" value="UPF0176_N"/>
    <property type="match status" value="1"/>
</dbReference>
<dbReference type="EMBL" id="JBHFFA010000006">
    <property type="protein sequence ID" value="KAL2620214.1"/>
    <property type="molecule type" value="Genomic_DNA"/>
</dbReference>
<dbReference type="Gene3D" id="3.40.50.1820">
    <property type="entry name" value="alpha/beta hydrolase"/>
    <property type="match status" value="1"/>
</dbReference>
<evidence type="ECO:0000313" key="6">
    <source>
        <dbReference type="Proteomes" id="UP001605036"/>
    </source>
</evidence>
<sequence>MDATVRLDSKQLNAGESSSVGRSDAFEDGVLLYYKFARIDDPEETKNWLFDLCSSLGLLGRIRVAPDGINITVGGKMAALEEHTRVVSSNPLFDGTDFKLASCLPPGDEKAAAECGFTSLSARTVKELVTLGLHPSVQPPSILKAGRHVSAQEFHRMLEDRARDQVPLKKTVVVDGRNLYETRIGRFSAVNGVEVLDPLIRQYSDLPRWIDENEEQLRNKQILMYCTGGVRCEMASAYIRSKGEEFQDVVQLSGGIQRYMEAFPDGGFFVGKNFVFDHRLAVPSSNPLVVGSCLQCDTPYDDYSARCRCSLCRMLVLVCTDCQVAAPQSGGAPYVCEVCIKSGKSFRARRLGESKDSLQFERHAFDCERVAVRRRKDDIHQQRKLRILCLHGFRQNASKLKGRLNALSKKLRQKVELVYIDAPHEVPSFSQYLQSQEQVCCHGSEGEECPSSRSFEAVGVSKSTAELTTRVSKKFAWLLSPSTSLCDSLVSSEQSKPNHKELSSESALFREGEETSLPQHQTQTSGWSKSWEYLQAVFAEQGPFDGVLGFSQGAAIAATLCLLSMSSEHSNVSVRFKFVILCSGFISPAADHFRTLSSLEDGAINFPSLHIFGGREGTDRQVSVNESEELASLFRAEKRVTVRHQSGHIIPTQPEFVREYLTFLDQFD</sequence>
<evidence type="ECO:0000256" key="1">
    <source>
        <dbReference type="ARBA" id="ARBA00022771"/>
    </source>
</evidence>
<proteinExistence type="predicted"/>
<dbReference type="AlphaFoldDB" id="A0ABD1Y1B4"/>
<evidence type="ECO:0000259" key="4">
    <source>
        <dbReference type="PROSITE" id="PS50206"/>
    </source>
</evidence>
<dbReference type="Proteomes" id="UP001605036">
    <property type="component" value="Unassembled WGS sequence"/>
</dbReference>
<reference evidence="5 6" key="1">
    <citation type="submission" date="2024-09" db="EMBL/GenBank/DDBJ databases">
        <title>Chromosome-scale assembly of Riccia fluitans.</title>
        <authorList>
            <person name="Paukszto L."/>
            <person name="Sawicki J."/>
            <person name="Karawczyk K."/>
            <person name="Piernik-Szablinska J."/>
            <person name="Szczecinska M."/>
            <person name="Mazdziarz M."/>
        </authorList>
    </citation>
    <scope>NUCLEOTIDE SEQUENCE [LARGE SCALE GENOMIC DNA]</scope>
    <source>
        <strain evidence="5">Rf_01</strain>
        <tissue evidence="5">Aerial parts of the thallus</tissue>
    </source>
</reference>
<protein>
    <recommendedName>
        <fullName evidence="4">Rhodanese domain-containing protein</fullName>
    </recommendedName>
</protein>
<dbReference type="InterPro" id="IPR022111">
    <property type="entry name" value="Rhodanese_C"/>
</dbReference>
<organism evidence="5 6">
    <name type="scientific">Riccia fluitans</name>
    <dbReference type="NCBI Taxonomy" id="41844"/>
    <lineage>
        <taxon>Eukaryota</taxon>
        <taxon>Viridiplantae</taxon>
        <taxon>Streptophyta</taxon>
        <taxon>Embryophyta</taxon>
        <taxon>Marchantiophyta</taxon>
        <taxon>Marchantiopsida</taxon>
        <taxon>Marchantiidae</taxon>
        <taxon>Marchantiales</taxon>
        <taxon>Ricciaceae</taxon>
        <taxon>Riccia</taxon>
    </lineage>
</organism>
<dbReference type="PROSITE" id="PS50206">
    <property type="entry name" value="RHODANESE_3"/>
    <property type="match status" value="1"/>
</dbReference>
<feature type="compositionally biased region" description="Basic and acidic residues" evidence="3">
    <location>
        <begin position="496"/>
        <end position="513"/>
    </location>
</feature>
<evidence type="ECO:0000256" key="2">
    <source>
        <dbReference type="ARBA" id="ARBA00022833"/>
    </source>
</evidence>
<dbReference type="SUPFAM" id="SSF57903">
    <property type="entry name" value="FYVE/PHD zinc finger"/>
    <property type="match status" value="1"/>
</dbReference>
<comment type="caution">
    <text evidence="5">The sequence shown here is derived from an EMBL/GenBank/DDBJ whole genome shotgun (WGS) entry which is preliminary data.</text>
</comment>